<dbReference type="AlphaFoldDB" id="A0A6G0TUM0"/>
<proteinExistence type="predicted"/>
<evidence type="ECO:0000313" key="2">
    <source>
        <dbReference type="Proteomes" id="UP000475862"/>
    </source>
</evidence>
<name>A0A6G0TUM0_APHGL</name>
<dbReference type="Proteomes" id="UP000475862">
    <property type="component" value="Unassembled WGS sequence"/>
</dbReference>
<sequence length="210" mass="23624">MHSSIPIENFHDLVAGSYQFISHISDKIIKTKSYFISRQSRCSTNCLWNNNNLLSLEQGIFIKYIHLGLFLRRGSSTTSFIYALELDTNSIQLCKSANALIPRQFEGFSCFCKNLTHASLTNSNCKKLEAVESRCFILTTSLLLSLKQVNIARKYGLADTKTTLCAYSTVPSSAFNFISHKTSFLKQTSGTNRYSTKLFLQQNAKSVSAR</sequence>
<gene>
    <name evidence="1" type="ORF">AGLY_005934</name>
</gene>
<keyword evidence="2" id="KW-1185">Reference proteome</keyword>
<evidence type="ECO:0000313" key="1">
    <source>
        <dbReference type="EMBL" id="KAE9537962.1"/>
    </source>
</evidence>
<organism evidence="1 2">
    <name type="scientific">Aphis glycines</name>
    <name type="common">Soybean aphid</name>
    <dbReference type="NCBI Taxonomy" id="307491"/>
    <lineage>
        <taxon>Eukaryota</taxon>
        <taxon>Metazoa</taxon>
        <taxon>Ecdysozoa</taxon>
        <taxon>Arthropoda</taxon>
        <taxon>Hexapoda</taxon>
        <taxon>Insecta</taxon>
        <taxon>Pterygota</taxon>
        <taxon>Neoptera</taxon>
        <taxon>Paraneoptera</taxon>
        <taxon>Hemiptera</taxon>
        <taxon>Sternorrhyncha</taxon>
        <taxon>Aphidomorpha</taxon>
        <taxon>Aphidoidea</taxon>
        <taxon>Aphididae</taxon>
        <taxon>Aphidini</taxon>
        <taxon>Aphis</taxon>
        <taxon>Aphis</taxon>
    </lineage>
</organism>
<dbReference type="EMBL" id="VYZN01000017">
    <property type="protein sequence ID" value="KAE9537962.1"/>
    <property type="molecule type" value="Genomic_DNA"/>
</dbReference>
<accession>A0A6G0TUM0</accession>
<reference evidence="1 2" key="1">
    <citation type="submission" date="2019-08" db="EMBL/GenBank/DDBJ databases">
        <title>The genome of the soybean aphid Biotype 1, its phylome, world population structure and adaptation to the North American continent.</title>
        <authorList>
            <person name="Giordano R."/>
            <person name="Donthu R.K."/>
            <person name="Hernandez A.G."/>
            <person name="Wright C.L."/>
            <person name="Zimin A.V."/>
        </authorList>
    </citation>
    <scope>NUCLEOTIDE SEQUENCE [LARGE SCALE GENOMIC DNA]</scope>
    <source>
        <tissue evidence="1">Whole aphids</tissue>
    </source>
</reference>
<protein>
    <submittedName>
        <fullName evidence="1">Uncharacterized protein</fullName>
    </submittedName>
</protein>
<comment type="caution">
    <text evidence="1">The sequence shown here is derived from an EMBL/GenBank/DDBJ whole genome shotgun (WGS) entry which is preliminary data.</text>
</comment>